<evidence type="ECO:0000313" key="2">
    <source>
        <dbReference type="EMBL" id="GIX72875.1"/>
    </source>
</evidence>
<dbReference type="EMBL" id="BPLQ01000562">
    <property type="protein sequence ID" value="GIX72875.1"/>
    <property type="molecule type" value="Genomic_DNA"/>
</dbReference>
<feature type="region of interest" description="Disordered" evidence="1">
    <location>
        <begin position="1"/>
        <end position="32"/>
    </location>
</feature>
<name>A0AAV4MM30_9ARAC</name>
<feature type="compositionally biased region" description="Polar residues" evidence="1">
    <location>
        <begin position="60"/>
        <end position="75"/>
    </location>
</feature>
<feature type="region of interest" description="Disordered" evidence="1">
    <location>
        <begin position="60"/>
        <end position="97"/>
    </location>
</feature>
<organism evidence="2 3">
    <name type="scientific">Caerostris darwini</name>
    <dbReference type="NCBI Taxonomy" id="1538125"/>
    <lineage>
        <taxon>Eukaryota</taxon>
        <taxon>Metazoa</taxon>
        <taxon>Ecdysozoa</taxon>
        <taxon>Arthropoda</taxon>
        <taxon>Chelicerata</taxon>
        <taxon>Arachnida</taxon>
        <taxon>Araneae</taxon>
        <taxon>Araneomorphae</taxon>
        <taxon>Entelegynae</taxon>
        <taxon>Araneoidea</taxon>
        <taxon>Araneidae</taxon>
        <taxon>Caerostris</taxon>
    </lineage>
</organism>
<proteinExistence type="predicted"/>
<accession>A0AAV4MM30</accession>
<evidence type="ECO:0000313" key="3">
    <source>
        <dbReference type="Proteomes" id="UP001054837"/>
    </source>
</evidence>
<dbReference type="AlphaFoldDB" id="A0AAV4MM30"/>
<sequence length="156" mass="17272">MVLDNQKELLSIDPEQPIRRSGSYLTQEDAKGPEKILSEGEDLCVQASTRQFLLLRNGIGQSKGTPLYRSPSSQSEDQEVIGRRKTPKAKGPEKIFPNGKTFVCRKSLCTPEREKPIRENSRFIGATRARIAGIRAARREGVVNLEGHLGAPDEGD</sequence>
<dbReference type="Proteomes" id="UP001054837">
    <property type="component" value="Unassembled WGS sequence"/>
</dbReference>
<protein>
    <submittedName>
        <fullName evidence="2">Uncharacterized protein</fullName>
    </submittedName>
</protein>
<keyword evidence="3" id="KW-1185">Reference proteome</keyword>
<comment type="caution">
    <text evidence="2">The sequence shown here is derived from an EMBL/GenBank/DDBJ whole genome shotgun (WGS) entry which is preliminary data.</text>
</comment>
<gene>
    <name evidence="2" type="ORF">CDAR_72521</name>
</gene>
<evidence type="ECO:0000256" key="1">
    <source>
        <dbReference type="SAM" id="MobiDB-lite"/>
    </source>
</evidence>
<reference evidence="2 3" key="1">
    <citation type="submission" date="2021-06" db="EMBL/GenBank/DDBJ databases">
        <title>Caerostris darwini draft genome.</title>
        <authorList>
            <person name="Kono N."/>
            <person name="Arakawa K."/>
        </authorList>
    </citation>
    <scope>NUCLEOTIDE SEQUENCE [LARGE SCALE GENOMIC DNA]</scope>
</reference>